<evidence type="ECO:0000256" key="1">
    <source>
        <dbReference type="ARBA" id="ARBA00004606"/>
    </source>
</evidence>
<protein>
    <recommendedName>
        <fullName evidence="12">Fucosyltransferase</fullName>
        <ecNumber evidence="12">2.4.1.-</ecNumber>
    </recommendedName>
</protein>
<evidence type="ECO:0000256" key="8">
    <source>
        <dbReference type="ARBA" id="ARBA00022989"/>
    </source>
</evidence>
<feature type="compositionally biased region" description="Polar residues" evidence="13">
    <location>
        <begin position="95"/>
        <end position="109"/>
    </location>
</feature>
<dbReference type="EC" id="2.4.1.-" evidence="12"/>
<dbReference type="InterPro" id="IPR038577">
    <property type="entry name" value="GT10-like_C_sf"/>
</dbReference>
<evidence type="ECO:0000256" key="12">
    <source>
        <dbReference type="RuleBase" id="RU003832"/>
    </source>
</evidence>
<feature type="region of interest" description="Disordered" evidence="13">
    <location>
        <begin position="86"/>
        <end position="159"/>
    </location>
</feature>
<comment type="pathway">
    <text evidence="2">Protein modification; protein glycosylation.</text>
</comment>
<keyword evidence="8 12" id="KW-1133">Transmembrane helix</keyword>
<keyword evidence="12" id="KW-0333">Golgi apparatus</keyword>
<evidence type="ECO:0000256" key="6">
    <source>
        <dbReference type="ARBA" id="ARBA00022692"/>
    </source>
</evidence>
<keyword evidence="7" id="KW-0735">Signal-anchor</keyword>
<evidence type="ECO:0000256" key="10">
    <source>
        <dbReference type="ARBA" id="ARBA00023180"/>
    </source>
</evidence>
<evidence type="ECO:0000256" key="11">
    <source>
        <dbReference type="ARBA" id="ARBA00037847"/>
    </source>
</evidence>
<dbReference type="SUPFAM" id="SSF53756">
    <property type="entry name" value="UDP-Glycosyltransferase/glycogen phosphorylase"/>
    <property type="match status" value="1"/>
</dbReference>
<evidence type="ECO:0000313" key="16">
    <source>
        <dbReference type="Proteomes" id="UP000789572"/>
    </source>
</evidence>
<dbReference type="PANTHER" id="PTHR11929">
    <property type="entry name" value="ALPHA- 1,3 -FUCOSYLTRANSFERASE"/>
    <property type="match status" value="1"/>
</dbReference>
<evidence type="ECO:0000259" key="14">
    <source>
        <dbReference type="Pfam" id="PF00852"/>
    </source>
</evidence>
<sequence length="573" mass="66409">MAKVARNKSNILVHPSLKWRLPFLVTAVTIVLLLHHIKTYVVVRPSVATVDIPIHDPYEETPPNDSSIGTLPQDLYEETLNNLSVETPPQDLYEGTSTVETPPQETSLQDLYEGPPPPNDLFVESSPQDSHEETPHNDLSVEITPPNDSSAETPPQDPYEEAIKHFSPFASEYSLATCFNLPNRVKRKSFKAYGPPGRELSIFHWRYLTYQIADTVDWKKRSAELCPYPPELVPFFKRFYNKFVKGRTPIVSAWPIGYAPCFLWYLFHESVRGTCKNGQSYHLHFNYTIWRETDVIFIDYPFYFKQEEAPFFDITQMPPRRSNQTWWMSFPEEGLGYYPFAGLDTFWGVFDLTMGSPDNIFDIYKPTYPVENIDPFYDTHVKFENKRNDVLFVWIAGNCYVPNKREDYVRELMNHVTVHSYGNCLHNQDASDEILKKYGLEKGPAPGYWKKHMYEINRDILSAYKFVLVFENSNCEGYVTEKVYNALLVDAIPIYMGASDIDDYVPPGSVIKVTDYESTSALAEHVERIANNKTLYESYFAWKKDTTHENFCKKCHPLDDSDVCAFLERVEWI</sequence>
<proteinExistence type="inferred from homology"/>
<comment type="subcellular location">
    <subcellularLocation>
        <location evidence="11">Endomembrane system</location>
        <topology evidence="11">Single-pass membrane protein</topology>
    </subcellularLocation>
    <subcellularLocation>
        <location evidence="12">Golgi apparatus</location>
        <location evidence="12">Golgi stack membrane</location>
        <topology evidence="12">Single-pass type II membrane protein</topology>
    </subcellularLocation>
    <subcellularLocation>
        <location evidence="1">Membrane</location>
        <topology evidence="1">Single-pass type II membrane protein</topology>
    </subcellularLocation>
</comment>
<dbReference type="GO" id="GO:0032580">
    <property type="term" value="C:Golgi cisterna membrane"/>
    <property type="evidence" value="ECO:0007669"/>
    <property type="project" value="UniProtKB-SubCell"/>
</dbReference>
<feature type="domain" description="Fucosyltransferase C-terminal" evidence="14">
    <location>
        <begin position="389"/>
        <end position="569"/>
    </location>
</feature>
<dbReference type="EMBL" id="CAJVPJ010000484">
    <property type="protein sequence ID" value="CAG8529776.1"/>
    <property type="molecule type" value="Genomic_DNA"/>
</dbReference>
<name>A0A9N9AES3_9GLOM</name>
<dbReference type="FunFam" id="3.40.50.11660:FF:000002">
    <property type="entry name" value="Alpha-(1,3)-fucosyltransferase"/>
    <property type="match status" value="1"/>
</dbReference>
<dbReference type="Proteomes" id="UP000789572">
    <property type="component" value="Unassembled WGS sequence"/>
</dbReference>
<dbReference type="AlphaFoldDB" id="A0A9N9AES3"/>
<organism evidence="15 16">
    <name type="scientific">Paraglomus occultum</name>
    <dbReference type="NCBI Taxonomy" id="144539"/>
    <lineage>
        <taxon>Eukaryota</taxon>
        <taxon>Fungi</taxon>
        <taxon>Fungi incertae sedis</taxon>
        <taxon>Mucoromycota</taxon>
        <taxon>Glomeromycotina</taxon>
        <taxon>Glomeromycetes</taxon>
        <taxon>Paraglomerales</taxon>
        <taxon>Paraglomeraceae</taxon>
        <taxon>Paraglomus</taxon>
    </lineage>
</organism>
<evidence type="ECO:0000256" key="5">
    <source>
        <dbReference type="ARBA" id="ARBA00022679"/>
    </source>
</evidence>
<evidence type="ECO:0000256" key="7">
    <source>
        <dbReference type="ARBA" id="ARBA00022968"/>
    </source>
</evidence>
<keyword evidence="6 12" id="KW-0812">Transmembrane</keyword>
<keyword evidence="9 12" id="KW-0472">Membrane</keyword>
<dbReference type="OrthoDB" id="427096at2759"/>
<dbReference type="InterPro" id="IPR001503">
    <property type="entry name" value="Glyco_trans_10"/>
</dbReference>
<keyword evidence="16" id="KW-1185">Reference proteome</keyword>
<reference evidence="15" key="1">
    <citation type="submission" date="2021-06" db="EMBL/GenBank/DDBJ databases">
        <authorList>
            <person name="Kallberg Y."/>
            <person name="Tangrot J."/>
            <person name="Rosling A."/>
        </authorList>
    </citation>
    <scope>NUCLEOTIDE SEQUENCE</scope>
    <source>
        <strain evidence="15">IA702</strain>
    </source>
</reference>
<accession>A0A9N9AES3</accession>
<feature type="transmembrane region" description="Helical" evidence="12">
    <location>
        <begin position="21"/>
        <end position="37"/>
    </location>
</feature>
<evidence type="ECO:0000256" key="4">
    <source>
        <dbReference type="ARBA" id="ARBA00022676"/>
    </source>
</evidence>
<gene>
    <name evidence="15" type="ORF">POCULU_LOCUS4001</name>
</gene>
<evidence type="ECO:0000256" key="3">
    <source>
        <dbReference type="ARBA" id="ARBA00008919"/>
    </source>
</evidence>
<comment type="similarity">
    <text evidence="3 12">Belongs to the glycosyltransferase 10 family.</text>
</comment>
<dbReference type="InterPro" id="IPR055270">
    <property type="entry name" value="Glyco_tran_10_C"/>
</dbReference>
<keyword evidence="4 12" id="KW-0328">Glycosyltransferase</keyword>
<evidence type="ECO:0000313" key="15">
    <source>
        <dbReference type="EMBL" id="CAG8529776.1"/>
    </source>
</evidence>
<evidence type="ECO:0000256" key="9">
    <source>
        <dbReference type="ARBA" id="ARBA00023136"/>
    </source>
</evidence>
<dbReference type="PANTHER" id="PTHR11929:SF194">
    <property type="entry name" value="ALPHA-(1,3)-FUCOSYLTRANSFERASE 10"/>
    <property type="match status" value="1"/>
</dbReference>
<dbReference type="GO" id="GO:0046920">
    <property type="term" value="F:alpha-(1-&gt;3)-fucosyltransferase activity"/>
    <property type="evidence" value="ECO:0007669"/>
    <property type="project" value="TreeGrafter"/>
</dbReference>
<comment type="caution">
    <text evidence="15">The sequence shown here is derived from an EMBL/GenBank/DDBJ whole genome shotgun (WGS) entry which is preliminary data.</text>
</comment>
<evidence type="ECO:0000256" key="2">
    <source>
        <dbReference type="ARBA" id="ARBA00004922"/>
    </source>
</evidence>
<dbReference type="Gene3D" id="3.40.50.11660">
    <property type="entry name" value="Glycosyl transferase family 10, C-terminal domain"/>
    <property type="match status" value="1"/>
</dbReference>
<keyword evidence="5 12" id="KW-0808">Transferase</keyword>
<dbReference type="Pfam" id="PF00852">
    <property type="entry name" value="Glyco_transf_10"/>
    <property type="match status" value="1"/>
</dbReference>
<evidence type="ECO:0000256" key="13">
    <source>
        <dbReference type="SAM" id="MobiDB-lite"/>
    </source>
</evidence>
<keyword evidence="10" id="KW-0325">Glycoprotein</keyword>